<evidence type="ECO:0000313" key="1">
    <source>
        <dbReference type="EMBL" id="CAB4003355.1"/>
    </source>
</evidence>
<evidence type="ECO:0000313" key="2">
    <source>
        <dbReference type="Proteomes" id="UP001152795"/>
    </source>
</evidence>
<name>A0A6S7HBY9_PARCT</name>
<proteinExistence type="predicted"/>
<reference evidence="1" key="1">
    <citation type="submission" date="2020-04" db="EMBL/GenBank/DDBJ databases">
        <authorList>
            <person name="Alioto T."/>
            <person name="Alioto T."/>
            <person name="Gomez Garrido J."/>
        </authorList>
    </citation>
    <scope>NUCLEOTIDE SEQUENCE</scope>
    <source>
        <strain evidence="1">A484AB</strain>
    </source>
</reference>
<feature type="non-terminal residue" evidence="1">
    <location>
        <position position="1"/>
    </location>
</feature>
<sequence>PNNAAEELLCTRVSTYETELYKCFNLIHIMNITPKIFFAFRSFHTNNMTIHFVQRVKPRTTITLPKEVYEI</sequence>
<comment type="caution">
    <text evidence="1">The sequence shown here is derived from an EMBL/GenBank/DDBJ whole genome shotgun (WGS) entry which is preliminary data.</text>
</comment>
<protein>
    <submittedName>
        <fullName evidence="1">Uncharacterized protein</fullName>
    </submittedName>
</protein>
<accession>A0A6S7HBY9</accession>
<organism evidence="1 2">
    <name type="scientific">Paramuricea clavata</name>
    <name type="common">Red gorgonian</name>
    <name type="synonym">Violescent sea-whip</name>
    <dbReference type="NCBI Taxonomy" id="317549"/>
    <lineage>
        <taxon>Eukaryota</taxon>
        <taxon>Metazoa</taxon>
        <taxon>Cnidaria</taxon>
        <taxon>Anthozoa</taxon>
        <taxon>Octocorallia</taxon>
        <taxon>Malacalcyonacea</taxon>
        <taxon>Plexauridae</taxon>
        <taxon>Paramuricea</taxon>
    </lineage>
</organism>
<keyword evidence="2" id="KW-1185">Reference proteome</keyword>
<feature type="non-terminal residue" evidence="1">
    <location>
        <position position="71"/>
    </location>
</feature>
<gene>
    <name evidence="1" type="ORF">PACLA_8A052169</name>
</gene>
<dbReference type="AlphaFoldDB" id="A0A6S7HBY9"/>
<dbReference type="Proteomes" id="UP001152795">
    <property type="component" value="Unassembled WGS sequence"/>
</dbReference>
<dbReference type="EMBL" id="CACRXK020004608">
    <property type="protein sequence ID" value="CAB4003355.1"/>
    <property type="molecule type" value="Genomic_DNA"/>
</dbReference>